<evidence type="ECO:0000313" key="1">
    <source>
        <dbReference type="EMBL" id="AFI67394.1"/>
    </source>
</evidence>
<accession>A0A0H3HM54</accession>
<protein>
    <submittedName>
        <fullName evidence="1">Uncharacterized protein</fullName>
    </submittedName>
</protein>
<gene>
    <name evidence="1" type="ordered locus">BP1026B_I2807</name>
</gene>
<organism evidence="1 2">
    <name type="scientific">Burkholderia pseudomallei (strain 1026b)</name>
    <dbReference type="NCBI Taxonomy" id="884204"/>
    <lineage>
        <taxon>Bacteria</taxon>
        <taxon>Pseudomonadati</taxon>
        <taxon>Pseudomonadota</taxon>
        <taxon>Betaproteobacteria</taxon>
        <taxon>Burkholderiales</taxon>
        <taxon>Burkholderiaceae</taxon>
        <taxon>Burkholderia</taxon>
        <taxon>pseudomallei group</taxon>
    </lineage>
</organism>
<name>A0A0H3HM54_BURP2</name>
<proteinExistence type="predicted"/>
<evidence type="ECO:0000313" key="2">
    <source>
        <dbReference type="Proteomes" id="UP000010087"/>
    </source>
</evidence>
<sequence>MVERRVALPRELGLLGIDAVEIADHRVGATVQAVQIEPVDARARLPRQGRVALAQPADELAHRTIAPHPCGQARKVGERRIGVGIGDRGVALHAAIHAPHIRPVALDRHGVEPAFADPARGDLRAHPVELVGAVRRFAEQHHVGIVRHVD</sequence>
<dbReference type="AlphaFoldDB" id="A0A0H3HM54"/>
<dbReference type="KEGG" id="bpz:BP1026B_I2807"/>
<dbReference type="EMBL" id="CP002833">
    <property type="protein sequence ID" value="AFI67394.1"/>
    <property type="molecule type" value="Genomic_DNA"/>
</dbReference>
<dbReference type="Proteomes" id="UP000010087">
    <property type="component" value="Chromosome 1"/>
</dbReference>
<reference evidence="1 2" key="1">
    <citation type="journal article" date="2012" name="PLoS ONE">
        <title>Evolution of Burkholderia pseudomallei in recurrent melioidosis.</title>
        <authorList>
            <person name="Hayden H.S."/>
            <person name="Lim R."/>
            <person name="Brittnacher M.J."/>
            <person name="Sims E.H."/>
            <person name="Ramage E.R."/>
            <person name="Fong C."/>
            <person name="Wu Z."/>
            <person name="Crist E."/>
            <person name="Chang J."/>
            <person name="Zhou Y."/>
            <person name="Radey M."/>
            <person name="Rohmer L."/>
            <person name="Haugen E."/>
            <person name="Gillett W."/>
            <person name="Wuthiekanun V."/>
            <person name="Peacock S.J."/>
            <person name="Kaul R."/>
            <person name="Miller S.I."/>
            <person name="Manoil C."/>
            <person name="Jacobs M.A."/>
        </authorList>
    </citation>
    <scope>NUCLEOTIDE SEQUENCE [LARGE SCALE GENOMIC DNA]</scope>
    <source>
        <strain evidence="1 2">1026b</strain>
    </source>
</reference>